<proteinExistence type="predicted"/>
<protein>
    <submittedName>
        <fullName evidence="2">Uncharacterized protein</fullName>
    </submittedName>
</protein>
<feature type="compositionally biased region" description="Polar residues" evidence="1">
    <location>
        <begin position="88"/>
        <end position="98"/>
    </location>
</feature>
<comment type="caution">
    <text evidence="2">The sequence shown here is derived from an EMBL/GenBank/DDBJ whole genome shotgun (WGS) entry which is preliminary data.</text>
</comment>
<evidence type="ECO:0000313" key="2">
    <source>
        <dbReference type="EMBL" id="KAB7507282.1"/>
    </source>
</evidence>
<dbReference type="Proteomes" id="UP000326759">
    <property type="component" value="Unassembled WGS sequence"/>
</dbReference>
<organism evidence="2 3">
    <name type="scientific">Armadillidium nasatum</name>
    <dbReference type="NCBI Taxonomy" id="96803"/>
    <lineage>
        <taxon>Eukaryota</taxon>
        <taxon>Metazoa</taxon>
        <taxon>Ecdysozoa</taxon>
        <taxon>Arthropoda</taxon>
        <taxon>Crustacea</taxon>
        <taxon>Multicrustacea</taxon>
        <taxon>Malacostraca</taxon>
        <taxon>Eumalacostraca</taxon>
        <taxon>Peracarida</taxon>
        <taxon>Isopoda</taxon>
        <taxon>Oniscidea</taxon>
        <taxon>Crinocheta</taxon>
        <taxon>Armadillidiidae</taxon>
        <taxon>Armadillidium</taxon>
    </lineage>
</organism>
<feature type="compositionally biased region" description="Basic and acidic residues" evidence="1">
    <location>
        <begin position="31"/>
        <end position="46"/>
    </location>
</feature>
<gene>
    <name evidence="2" type="ORF">Anas_03728</name>
</gene>
<dbReference type="EMBL" id="SEYY01000428">
    <property type="protein sequence ID" value="KAB7507282.1"/>
    <property type="molecule type" value="Genomic_DNA"/>
</dbReference>
<name>A0A5N5TMB6_9CRUS</name>
<reference evidence="2 3" key="1">
    <citation type="journal article" date="2019" name="PLoS Biol.">
        <title>Sex chromosomes control vertical transmission of feminizing Wolbachia symbionts in an isopod.</title>
        <authorList>
            <person name="Becking T."/>
            <person name="Chebbi M.A."/>
            <person name="Giraud I."/>
            <person name="Moumen B."/>
            <person name="Laverre T."/>
            <person name="Caubet Y."/>
            <person name="Peccoud J."/>
            <person name="Gilbert C."/>
            <person name="Cordaux R."/>
        </authorList>
    </citation>
    <scope>NUCLEOTIDE SEQUENCE [LARGE SCALE GENOMIC DNA]</scope>
    <source>
        <strain evidence="2">ANa2</strain>
        <tissue evidence="2">Whole body excluding digestive tract and cuticle</tissue>
    </source>
</reference>
<keyword evidence="3" id="KW-1185">Reference proteome</keyword>
<feature type="compositionally biased region" description="Polar residues" evidence="1">
    <location>
        <begin position="49"/>
        <end position="59"/>
    </location>
</feature>
<feature type="region of interest" description="Disordered" evidence="1">
    <location>
        <begin position="31"/>
        <end position="59"/>
    </location>
</feature>
<evidence type="ECO:0000313" key="3">
    <source>
        <dbReference type="Proteomes" id="UP000326759"/>
    </source>
</evidence>
<dbReference type="AlphaFoldDB" id="A0A5N5TMB6"/>
<accession>A0A5N5TMB6</accession>
<feature type="region of interest" description="Disordered" evidence="1">
    <location>
        <begin position="86"/>
        <end position="107"/>
    </location>
</feature>
<evidence type="ECO:0000256" key="1">
    <source>
        <dbReference type="SAM" id="MobiDB-lite"/>
    </source>
</evidence>
<sequence>MSPGTNDHKPQCPILLDGSFLCKEGKLFTEESSNNRHKERMSEREIVSGSFSMPKNVQTDNEYENKINLLKKNKTLTTKLKHWKLYSANEQPNPSVSDRSGVIRSDP</sequence>